<evidence type="ECO:0000256" key="1">
    <source>
        <dbReference type="ARBA" id="ARBA00009632"/>
    </source>
</evidence>
<dbReference type="Gene3D" id="3.40.1080.20">
    <property type="entry name" value="Acetyl-CoA hydrolase/transferase C-terminal domain"/>
    <property type="match status" value="1"/>
</dbReference>
<evidence type="ECO:0000313" key="6">
    <source>
        <dbReference type="Proteomes" id="UP000030103"/>
    </source>
</evidence>
<dbReference type="GO" id="GO:0006083">
    <property type="term" value="P:acetate metabolic process"/>
    <property type="evidence" value="ECO:0007669"/>
    <property type="project" value="InterPro"/>
</dbReference>
<evidence type="ECO:0000256" key="2">
    <source>
        <dbReference type="ARBA" id="ARBA00022679"/>
    </source>
</evidence>
<dbReference type="RefSeq" id="WP_036874916.1">
    <property type="nucleotide sequence ID" value="NZ_JASBZX010000001.1"/>
</dbReference>
<evidence type="ECO:0000313" key="5">
    <source>
        <dbReference type="EMBL" id="KGN73017.1"/>
    </source>
</evidence>
<keyword evidence="6" id="KW-1185">Reference proteome</keyword>
<dbReference type="Proteomes" id="UP000030103">
    <property type="component" value="Unassembled WGS sequence"/>
</dbReference>
<name>A0A0A2E5V5_9PORP</name>
<protein>
    <submittedName>
        <fullName evidence="5">4-hydroxybutyrate CoA-transferase</fullName>
    </submittedName>
</protein>
<evidence type="ECO:0000259" key="3">
    <source>
        <dbReference type="Pfam" id="PF02550"/>
    </source>
</evidence>
<feature type="domain" description="Acetyl-CoA hydrolase/transferase N-terminal" evidence="3">
    <location>
        <begin position="12"/>
        <end position="186"/>
    </location>
</feature>
<dbReference type="AlphaFoldDB" id="A0A0A2E5V5"/>
<dbReference type="InterPro" id="IPR046433">
    <property type="entry name" value="ActCoA_hydro"/>
</dbReference>
<dbReference type="InterPro" id="IPR037171">
    <property type="entry name" value="NagB/RpiA_transferase-like"/>
</dbReference>
<evidence type="ECO:0000259" key="4">
    <source>
        <dbReference type="Pfam" id="PF13336"/>
    </source>
</evidence>
<organism evidence="5 6">
    <name type="scientific">Porphyromonas macacae</name>
    <dbReference type="NCBI Taxonomy" id="28115"/>
    <lineage>
        <taxon>Bacteria</taxon>
        <taxon>Pseudomonadati</taxon>
        <taxon>Bacteroidota</taxon>
        <taxon>Bacteroidia</taxon>
        <taxon>Bacteroidales</taxon>
        <taxon>Porphyromonadaceae</taxon>
        <taxon>Porphyromonas</taxon>
    </lineage>
</organism>
<comment type="similarity">
    <text evidence="1">Belongs to the acetyl-CoA hydrolase/transferase family.</text>
</comment>
<dbReference type="Gene3D" id="3.30.750.70">
    <property type="entry name" value="4-hydroxybutyrate coenzyme like domains"/>
    <property type="match status" value="1"/>
</dbReference>
<dbReference type="EMBL" id="JRFA01000025">
    <property type="protein sequence ID" value="KGN73017.1"/>
    <property type="molecule type" value="Genomic_DNA"/>
</dbReference>
<sequence>MAKDWKTSYKERLVTANEAVVKGIKSGNNLVFGHAAAAPIRISKALYDNREYFKDLKVFHMLFFGTAWHLRPEMKDHLTPVLNFLEGNSRPGFDEKWVQFMPCHFHQVPDLFRLGYFPVDVAIVQVSEPDENGYCSFGISNDYTKAAADNAKVVIAEVNKQMPYIGGDNFIHVSDIDYIVEVDEPLIEIPCPPIGETEMAIGKNCAALINDGATLQLGIGAIPDAVLQCLKNHKDLGIHTEMFTDGVMHMLKSGVINGKKKTLNPEKVITTLISGSKELYEFLDHNPTIEAYPVDYTNDPFIIAQNDNMVSINSCIEVDLMGQVASESIGHRQFSGSGGQVDYLRGATRAKNGISILAFPSTAKKGAESRIQPLLKEGATVTSMRNDVDYMVTEYGIAHLRGKTLKERAEALKNIAHPNFRPMLEKAIKERFYKE</sequence>
<dbReference type="GO" id="GO:0008775">
    <property type="term" value="F:acetate CoA-transferase activity"/>
    <property type="evidence" value="ECO:0007669"/>
    <property type="project" value="InterPro"/>
</dbReference>
<gene>
    <name evidence="5" type="ORF">HQ47_09170</name>
</gene>
<keyword evidence="2 5" id="KW-0808">Transferase</keyword>
<accession>A0A0A2E5V5</accession>
<dbReference type="Pfam" id="PF02550">
    <property type="entry name" value="AcetylCoA_hydro"/>
    <property type="match status" value="1"/>
</dbReference>
<feature type="domain" description="Acetyl-CoA hydrolase/transferase C-terminal" evidence="4">
    <location>
        <begin position="275"/>
        <end position="427"/>
    </location>
</feature>
<dbReference type="STRING" id="28115.HQ47_09170"/>
<dbReference type="PANTHER" id="PTHR21432:SF20">
    <property type="entry name" value="ACETYL-COA HYDROLASE"/>
    <property type="match status" value="1"/>
</dbReference>
<dbReference type="InterPro" id="IPR003702">
    <property type="entry name" value="ActCoA_hydro_N"/>
</dbReference>
<dbReference type="Gene3D" id="3.40.1080.10">
    <property type="entry name" value="Glutaconate Coenzyme A-transferase"/>
    <property type="match status" value="1"/>
</dbReference>
<dbReference type="InterPro" id="IPR038460">
    <property type="entry name" value="AcetylCoA_hyd_C_sf"/>
</dbReference>
<dbReference type="InterPro" id="IPR026888">
    <property type="entry name" value="AcetylCoA_hyd_C"/>
</dbReference>
<proteinExistence type="inferred from homology"/>
<comment type="caution">
    <text evidence="5">The sequence shown here is derived from an EMBL/GenBank/DDBJ whole genome shotgun (WGS) entry which is preliminary data.</text>
</comment>
<dbReference type="eggNOG" id="COG0427">
    <property type="taxonomic scope" value="Bacteria"/>
</dbReference>
<dbReference type="PANTHER" id="PTHR21432">
    <property type="entry name" value="ACETYL-COA HYDROLASE-RELATED"/>
    <property type="match status" value="1"/>
</dbReference>
<reference evidence="5 6" key="1">
    <citation type="submission" date="2014-09" db="EMBL/GenBank/DDBJ databases">
        <title>Draft Genome Sequence of Porphyromonas macacae COT-192_OH2859.</title>
        <authorList>
            <person name="Wallis C."/>
            <person name="Deusch O."/>
            <person name="O'Flynn C."/>
            <person name="Davis I."/>
            <person name="Horsfall A."/>
            <person name="Kirkwood N."/>
            <person name="Harris S."/>
            <person name="Eisen J.A."/>
            <person name="Coil D.A."/>
            <person name="Darling A.E."/>
            <person name="Jospin G."/>
            <person name="Alexiev A."/>
        </authorList>
    </citation>
    <scope>NUCLEOTIDE SEQUENCE [LARGE SCALE GENOMIC DNA]</scope>
    <source>
        <strain evidence="6">COT-192 OH2859</strain>
    </source>
</reference>
<dbReference type="Pfam" id="PF13336">
    <property type="entry name" value="AcetylCoA_hyd_C"/>
    <property type="match status" value="1"/>
</dbReference>
<dbReference type="OrthoDB" id="9801795at2"/>
<dbReference type="SUPFAM" id="SSF100950">
    <property type="entry name" value="NagB/RpiA/CoA transferase-like"/>
    <property type="match status" value="2"/>
</dbReference>